<dbReference type="OrthoDB" id="8275860at2"/>
<dbReference type="EMBL" id="FNAH01000001">
    <property type="protein sequence ID" value="SDD37940.1"/>
    <property type="molecule type" value="Genomic_DNA"/>
</dbReference>
<dbReference type="PANTHER" id="PTHR37422">
    <property type="entry name" value="TEICHURONIC ACID BIOSYNTHESIS PROTEIN TUAE"/>
    <property type="match status" value="1"/>
</dbReference>
<feature type="transmembrane region" description="Helical" evidence="1">
    <location>
        <begin position="366"/>
        <end position="385"/>
    </location>
</feature>
<feature type="transmembrane region" description="Helical" evidence="1">
    <location>
        <begin position="76"/>
        <end position="96"/>
    </location>
</feature>
<dbReference type="PANTHER" id="PTHR37422:SF13">
    <property type="entry name" value="LIPOPOLYSACCHARIDE BIOSYNTHESIS PROTEIN PA4999-RELATED"/>
    <property type="match status" value="1"/>
</dbReference>
<dbReference type="RefSeq" id="WP_143025610.1">
    <property type="nucleotide sequence ID" value="NZ_FNAH01000001.1"/>
</dbReference>
<accession>A0A1G6U979</accession>
<feature type="transmembrane region" description="Helical" evidence="1">
    <location>
        <begin position="45"/>
        <end position="64"/>
    </location>
</feature>
<reference evidence="2 3" key="1">
    <citation type="submission" date="2016-10" db="EMBL/GenBank/DDBJ databases">
        <authorList>
            <person name="de Groot N.N."/>
        </authorList>
    </citation>
    <scope>NUCLEOTIDE SEQUENCE [LARGE SCALE GENOMIC DNA]</scope>
    <source>
        <strain evidence="2 3">DSM 22220</strain>
    </source>
</reference>
<name>A0A1G6U979_9RHOB</name>
<feature type="transmembrane region" description="Helical" evidence="1">
    <location>
        <begin position="21"/>
        <end position="39"/>
    </location>
</feature>
<feature type="transmembrane region" description="Helical" evidence="1">
    <location>
        <begin position="130"/>
        <end position="156"/>
    </location>
</feature>
<proteinExistence type="predicted"/>
<dbReference type="Proteomes" id="UP000199344">
    <property type="component" value="Unassembled WGS sequence"/>
</dbReference>
<feature type="transmembrane region" description="Helical" evidence="1">
    <location>
        <begin position="247"/>
        <end position="265"/>
    </location>
</feature>
<keyword evidence="2" id="KW-0436">Ligase</keyword>
<evidence type="ECO:0000313" key="2">
    <source>
        <dbReference type="EMBL" id="SDD37940.1"/>
    </source>
</evidence>
<dbReference type="InterPro" id="IPR051533">
    <property type="entry name" value="WaaL-like"/>
</dbReference>
<feature type="transmembrane region" description="Helical" evidence="1">
    <location>
        <begin position="391"/>
        <end position="409"/>
    </location>
</feature>
<dbReference type="STRING" id="591205.SAMN05421538_101495"/>
<keyword evidence="1" id="KW-0812">Transmembrane</keyword>
<feature type="transmembrane region" description="Helical" evidence="1">
    <location>
        <begin position="102"/>
        <end position="123"/>
    </location>
</feature>
<keyword evidence="1" id="KW-0472">Membrane</keyword>
<sequence length="415" mass="45419">MSDLAAAPRPIEAGAARGETFFRADMMLATIAVFLSPINFLRADFAYVTLGDLFALATISVMFVQGRLPLYPFGQATAGWLISVLMLTFGLIIGSAMNGDLLNGLVVVGQYCFSLILLPLLFMQRDRQELVFLIKVFVAAMVMVLIHGAWAVVYTPEDLRFVSRNGRLAGLVERENATAALAAIAITFTLWLFFIKELRPWLLPVVLAPLVWGLLLTGSNSGFLLTAIGASCLALFSGALRVLIGMALGAGAFIYVLLTWGDLFLPEVFMERVFGALESGDVSEAGTFEDRLALMREAFAISRDTIFLGLGADQYRVVSSYQAPVHNVYLLLLAEGGLISLLGHFGLQVTGLYIAWPVWARRATRWFGALTIVMTLMLAFAQMGITHYYARFWVVPWLLAIAVSVAARAEEETGY</sequence>
<dbReference type="GO" id="GO:0016874">
    <property type="term" value="F:ligase activity"/>
    <property type="evidence" value="ECO:0007669"/>
    <property type="project" value="UniProtKB-KW"/>
</dbReference>
<gene>
    <name evidence="2" type="ORF">SAMN05421538_101495</name>
</gene>
<evidence type="ECO:0000313" key="3">
    <source>
        <dbReference type="Proteomes" id="UP000199344"/>
    </source>
</evidence>
<feature type="transmembrane region" description="Helical" evidence="1">
    <location>
        <begin position="176"/>
        <end position="194"/>
    </location>
</feature>
<feature type="transmembrane region" description="Helical" evidence="1">
    <location>
        <begin position="328"/>
        <end position="354"/>
    </location>
</feature>
<dbReference type="AlphaFoldDB" id="A0A1G6U979"/>
<keyword evidence="3" id="KW-1185">Reference proteome</keyword>
<evidence type="ECO:0000256" key="1">
    <source>
        <dbReference type="SAM" id="Phobius"/>
    </source>
</evidence>
<keyword evidence="1" id="KW-1133">Transmembrane helix</keyword>
<protein>
    <submittedName>
        <fullName evidence="2">O-Antigen ligase</fullName>
    </submittedName>
</protein>
<organism evidence="2 3">
    <name type="scientific">Paracoccus isoporae</name>
    <dbReference type="NCBI Taxonomy" id="591205"/>
    <lineage>
        <taxon>Bacteria</taxon>
        <taxon>Pseudomonadati</taxon>
        <taxon>Pseudomonadota</taxon>
        <taxon>Alphaproteobacteria</taxon>
        <taxon>Rhodobacterales</taxon>
        <taxon>Paracoccaceae</taxon>
        <taxon>Paracoccus</taxon>
    </lineage>
</organism>